<dbReference type="PANTHER" id="PTHR16039:SF1">
    <property type="entry name" value="HAUS AUGMIN-LIKE COMPLEX SUBUNIT 2"/>
    <property type="match status" value="1"/>
</dbReference>
<proteinExistence type="predicted"/>
<dbReference type="OrthoDB" id="2436605at2759"/>
<sequence length="234" mass="26449">MLRSSLLENPESPLRSNPWSSSSTFVDVGSLQRVISLAERTGHLERRSDETEEITRRASLTSTSIQMITILKDITKLGHALNKVNRELQNLIRNAETQDVTDIDTLGQRAHKLEKMASHLSSIVEKKDDLIARLQQPFIGEYLEMDSAYHYSVSSSLPRIATCLATLPEHLENLEWAKRFSLTDGQLENVLVGIEASFADLQNHFRAVIKGRKAMEKLQNITIKENSLPNKENN</sequence>
<dbReference type="GO" id="GO:0007098">
    <property type="term" value="P:centrosome cycle"/>
    <property type="evidence" value="ECO:0007669"/>
    <property type="project" value="TreeGrafter"/>
</dbReference>
<dbReference type="AlphaFoldDB" id="A0A6P8IXG1"/>
<keyword evidence="1" id="KW-0175">Coiled coil</keyword>
<organism evidence="3 4">
    <name type="scientific">Actinia tenebrosa</name>
    <name type="common">Australian red waratah sea anemone</name>
    <dbReference type="NCBI Taxonomy" id="6105"/>
    <lineage>
        <taxon>Eukaryota</taxon>
        <taxon>Metazoa</taxon>
        <taxon>Cnidaria</taxon>
        <taxon>Anthozoa</taxon>
        <taxon>Hexacorallia</taxon>
        <taxon>Actiniaria</taxon>
        <taxon>Actiniidae</taxon>
        <taxon>Actinia</taxon>
    </lineage>
</organism>
<dbReference type="GO" id="GO:0070652">
    <property type="term" value="C:HAUS complex"/>
    <property type="evidence" value="ECO:0007669"/>
    <property type="project" value="TreeGrafter"/>
</dbReference>
<dbReference type="PANTHER" id="PTHR16039">
    <property type="entry name" value="HAUS AUGMIN-LIKE COMPLEX SUBUNIT 2"/>
    <property type="match status" value="1"/>
</dbReference>
<dbReference type="KEGG" id="aten:116305984"/>
<feature type="coiled-coil region" evidence="1">
    <location>
        <begin position="74"/>
        <end position="101"/>
    </location>
</feature>
<reference evidence="4" key="1">
    <citation type="submission" date="2025-08" db="UniProtKB">
        <authorList>
            <consortium name="RefSeq"/>
        </authorList>
    </citation>
    <scope>IDENTIFICATION</scope>
    <source>
        <tissue evidence="4">Tentacle</tissue>
    </source>
</reference>
<accession>A0A6P8IXG1</accession>
<dbReference type="GO" id="GO:0051225">
    <property type="term" value="P:spindle assembly"/>
    <property type="evidence" value="ECO:0007669"/>
    <property type="project" value="InterPro"/>
</dbReference>
<dbReference type="GO" id="GO:0007020">
    <property type="term" value="P:microtubule nucleation"/>
    <property type="evidence" value="ECO:0007669"/>
    <property type="project" value="TreeGrafter"/>
</dbReference>
<dbReference type="Proteomes" id="UP000515163">
    <property type="component" value="Unplaced"/>
</dbReference>
<dbReference type="Pfam" id="PF15003">
    <property type="entry name" value="HAUS2"/>
    <property type="match status" value="1"/>
</dbReference>
<evidence type="ECO:0000313" key="4">
    <source>
        <dbReference type="RefSeq" id="XP_031571864.1"/>
    </source>
</evidence>
<feature type="compositionally biased region" description="Low complexity" evidence="2">
    <location>
        <begin position="12"/>
        <end position="21"/>
    </location>
</feature>
<feature type="region of interest" description="Disordered" evidence="2">
    <location>
        <begin position="1"/>
        <end position="21"/>
    </location>
</feature>
<evidence type="ECO:0000256" key="1">
    <source>
        <dbReference type="SAM" id="Coils"/>
    </source>
</evidence>
<dbReference type="RefSeq" id="XP_031571864.1">
    <property type="nucleotide sequence ID" value="XM_031716004.1"/>
</dbReference>
<protein>
    <submittedName>
        <fullName evidence="4">AUGMIN subunit 2-like</fullName>
    </submittedName>
</protein>
<keyword evidence="3" id="KW-1185">Reference proteome</keyword>
<dbReference type="GO" id="GO:0005813">
    <property type="term" value="C:centrosome"/>
    <property type="evidence" value="ECO:0007669"/>
    <property type="project" value="TreeGrafter"/>
</dbReference>
<dbReference type="InParanoid" id="A0A6P8IXG1"/>
<dbReference type="InterPro" id="IPR028346">
    <property type="entry name" value="HAUS2"/>
</dbReference>
<gene>
    <name evidence="4" type="primary">LOC116305984</name>
</gene>
<dbReference type="GeneID" id="116305984"/>
<dbReference type="GO" id="GO:1990498">
    <property type="term" value="C:mitotic spindle microtubule"/>
    <property type="evidence" value="ECO:0007669"/>
    <property type="project" value="TreeGrafter"/>
</dbReference>
<name>A0A6P8IXG1_ACTTE</name>
<evidence type="ECO:0000256" key="2">
    <source>
        <dbReference type="SAM" id="MobiDB-lite"/>
    </source>
</evidence>
<evidence type="ECO:0000313" key="3">
    <source>
        <dbReference type="Proteomes" id="UP000515163"/>
    </source>
</evidence>